<comment type="caution">
    <text evidence="2">The sequence shown here is derived from an EMBL/GenBank/DDBJ whole genome shotgun (WGS) entry which is preliminary data.</text>
</comment>
<protein>
    <submittedName>
        <fullName evidence="2">Uncharacterized protein</fullName>
    </submittedName>
</protein>
<sequence>MFELALSLALSIQSQPTTRTDLPPAPPPARAQSTPKRKKIYVRDSSKAAKIEVDDPMQEICVRTPVVGSRVKVRTVCQDQAAWKAYLLAQDAMAQEWDKADPGVPVI</sequence>
<evidence type="ECO:0000256" key="1">
    <source>
        <dbReference type="SAM" id="MobiDB-lite"/>
    </source>
</evidence>
<evidence type="ECO:0000313" key="3">
    <source>
        <dbReference type="Proteomes" id="UP000446786"/>
    </source>
</evidence>
<dbReference type="Proteomes" id="UP000446786">
    <property type="component" value="Unassembled WGS sequence"/>
</dbReference>
<dbReference type="EMBL" id="WTYE01000001">
    <property type="protein sequence ID" value="MXP31494.1"/>
    <property type="molecule type" value="Genomic_DNA"/>
</dbReference>
<dbReference type="OrthoDB" id="7412601at2"/>
<keyword evidence="3" id="KW-1185">Reference proteome</keyword>
<organism evidence="2 3">
    <name type="scientific">Parerythrobacter jejuensis</name>
    <dbReference type="NCBI Taxonomy" id="795812"/>
    <lineage>
        <taxon>Bacteria</taxon>
        <taxon>Pseudomonadati</taxon>
        <taxon>Pseudomonadota</taxon>
        <taxon>Alphaproteobacteria</taxon>
        <taxon>Sphingomonadales</taxon>
        <taxon>Erythrobacteraceae</taxon>
        <taxon>Parerythrobacter</taxon>
    </lineage>
</organism>
<dbReference type="RefSeq" id="WP_160778930.1">
    <property type="nucleotide sequence ID" value="NZ_BAAAZF010000001.1"/>
</dbReference>
<reference evidence="2 3" key="1">
    <citation type="submission" date="2019-12" db="EMBL/GenBank/DDBJ databases">
        <title>Genomic-based taxomic classification of the family Erythrobacteraceae.</title>
        <authorList>
            <person name="Xu L."/>
        </authorList>
    </citation>
    <scope>NUCLEOTIDE SEQUENCE [LARGE SCALE GENOMIC DNA]</scope>
    <source>
        <strain evidence="2 3">JCM 16677</strain>
    </source>
</reference>
<dbReference type="AlphaFoldDB" id="A0A845APF4"/>
<feature type="region of interest" description="Disordered" evidence="1">
    <location>
        <begin position="14"/>
        <end position="39"/>
    </location>
</feature>
<accession>A0A845APF4</accession>
<proteinExistence type="predicted"/>
<evidence type="ECO:0000313" key="2">
    <source>
        <dbReference type="EMBL" id="MXP31494.1"/>
    </source>
</evidence>
<name>A0A845APF4_9SPHN</name>
<gene>
    <name evidence="2" type="ORF">GRI94_06625</name>
</gene>